<feature type="transmembrane region" description="Helical" evidence="1">
    <location>
        <begin position="327"/>
        <end position="354"/>
    </location>
</feature>
<dbReference type="RefSeq" id="WP_109711414.1">
    <property type="nucleotide sequence ID" value="NZ_QGDS01000006.1"/>
</dbReference>
<sequence length="371" mass="42252">MKKMGYLGHQTIQHMIHLRKRYLLYVVSFYIGLLLPVLCVANYRFIDTFLEVYLFEGMENTVQIDWLSSSFETTGFDVPGVYSVKGMYQEVVLDWDSLPLTIVGRDENHFEDMPHVRGRVITHKELKRGDAVCLLDMESSKKYHCGVGDVVRINNHELRVVGVIADTVVRSHIIIPLTMMEKIYGQSGMEMQYSGTFMLKENQDKDQFISDVSAMIQAKDEQAKILFTTTGEELYQQAIHSVARWKTLRAIIALGAVLFFLINETIIIIGKMQRERKVIGIKMALGISAREVGICYLIETMCITLAADLLVFLTISPLAKMFFLDKIILFDHFVVIVTLIGSFGTSTMIAFAVIHNLKRHQISGMFTLEEV</sequence>
<evidence type="ECO:0000313" key="3">
    <source>
        <dbReference type="EMBL" id="SUQ14490.1"/>
    </source>
</evidence>
<evidence type="ECO:0000256" key="1">
    <source>
        <dbReference type="SAM" id="Phobius"/>
    </source>
</evidence>
<dbReference type="PANTHER" id="PTHR30572">
    <property type="entry name" value="MEMBRANE COMPONENT OF TRANSPORTER-RELATED"/>
    <property type="match status" value="1"/>
</dbReference>
<organism evidence="3 4">
    <name type="scientific">Faecalicatena contorta</name>
    <dbReference type="NCBI Taxonomy" id="39482"/>
    <lineage>
        <taxon>Bacteria</taxon>
        <taxon>Bacillati</taxon>
        <taxon>Bacillota</taxon>
        <taxon>Clostridia</taxon>
        <taxon>Lachnospirales</taxon>
        <taxon>Lachnospiraceae</taxon>
        <taxon>Faecalicatena</taxon>
    </lineage>
</organism>
<keyword evidence="1" id="KW-0472">Membrane</keyword>
<dbReference type="OrthoDB" id="3036024at2"/>
<feature type="transmembrane region" description="Helical" evidence="1">
    <location>
        <begin position="250"/>
        <end position="272"/>
    </location>
</feature>
<dbReference type="Proteomes" id="UP000254051">
    <property type="component" value="Unassembled WGS sequence"/>
</dbReference>
<dbReference type="GO" id="GO:0005886">
    <property type="term" value="C:plasma membrane"/>
    <property type="evidence" value="ECO:0007669"/>
    <property type="project" value="TreeGrafter"/>
</dbReference>
<dbReference type="InterPro" id="IPR050250">
    <property type="entry name" value="Macrolide_Exporter_MacB"/>
</dbReference>
<feature type="transmembrane region" description="Helical" evidence="1">
    <location>
        <begin position="293"/>
        <end position="315"/>
    </location>
</feature>
<evidence type="ECO:0000313" key="4">
    <source>
        <dbReference type="Proteomes" id="UP000254051"/>
    </source>
</evidence>
<feature type="domain" description="MacB-like periplasmic core" evidence="2">
    <location>
        <begin position="77"/>
        <end position="212"/>
    </location>
</feature>
<protein>
    <submittedName>
        <fullName evidence="3">MacB-like core domain-containing protein</fullName>
    </submittedName>
</protein>
<dbReference type="Pfam" id="PF12704">
    <property type="entry name" value="MacB_PCD"/>
    <property type="match status" value="1"/>
</dbReference>
<gene>
    <name evidence="3" type="ORF">SAMN05216529_106182</name>
</gene>
<proteinExistence type="predicted"/>
<dbReference type="PANTHER" id="PTHR30572:SF4">
    <property type="entry name" value="ABC TRANSPORTER PERMEASE YTRF"/>
    <property type="match status" value="1"/>
</dbReference>
<dbReference type="InterPro" id="IPR025857">
    <property type="entry name" value="MacB_PCD"/>
</dbReference>
<evidence type="ECO:0000259" key="2">
    <source>
        <dbReference type="Pfam" id="PF12704"/>
    </source>
</evidence>
<dbReference type="AlphaFoldDB" id="A0A315ZX11"/>
<accession>A0A315ZX11</accession>
<dbReference type="EMBL" id="UHJJ01000006">
    <property type="protein sequence ID" value="SUQ14490.1"/>
    <property type="molecule type" value="Genomic_DNA"/>
</dbReference>
<reference evidence="4" key="1">
    <citation type="submission" date="2017-07" db="EMBL/GenBank/DDBJ databases">
        <authorList>
            <person name="Varghese N."/>
            <person name="Submissions S."/>
        </authorList>
    </citation>
    <scope>NUCLEOTIDE SEQUENCE [LARGE SCALE GENOMIC DNA]</scope>
    <source>
        <strain evidence="4">NLAE-zl-C134</strain>
    </source>
</reference>
<name>A0A315ZX11_9FIRM</name>
<feature type="transmembrane region" description="Helical" evidence="1">
    <location>
        <begin position="22"/>
        <end position="43"/>
    </location>
</feature>
<keyword evidence="1" id="KW-0812">Transmembrane</keyword>
<dbReference type="GO" id="GO:0022857">
    <property type="term" value="F:transmembrane transporter activity"/>
    <property type="evidence" value="ECO:0007669"/>
    <property type="project" value="TreeGrafter"/>
</dbReference>
<keyword evidence="4" id="KW-1185">Reference proteome</keyword>
<keyword evidence="1" id="KW-1133">Transmembrane helix</keyword>